<dbReference type="InterPro" id="IPR005334">
    <property type="entry name" value="Tctex-1-like"/>
</dbReference>
<dbReference type="CDD" id="cd21455">
    <property type="entry name" value="DLC-like_DYNLT1_DYNLT3"/>
    <property type="match status" value="1"/>
</dbReference>
<gene>
    <name evidence="2" type="ORF">BWQ96_01879</name>
</gene>
<evidence type="ECO:0000256" key="1">
    <source>
        <dbReference type="SAM" id="MobiDB-lite"/>
    </source>
</evidence>
<evidence type="ECO:0000313" key="3">
    <source>
        <dbReference type="Proteomes" id="UP000247409"/>
    </source>
</evidence>
<organism evidence="2 3">
    <name type="scientific">Gracilariopsis chorda</name>
    <dbReference type="NCBI Taxonomy" id="448386"/>
    <lineage>
        <taxon>Eukaryota</taxon>
        <taxon>Rhodophyta</taxon>
        <taxon>Florideophyceae</taxon>
        <taxon>Rhodymeniophycidae</taxon>
        <taxon>Gracilariales</taxon>
        <taxon>Gracilariaceae</taxon>
        <taxon>Gracilariopsis</taxon>
    </lineage>
</organism>
<dbReference type="PANTHER" id="PTHR21255:SF4">
    <property type="entry name" value="DYNEIN LIGHT CHAIN TCTEX-TYPE"/>
    <property type="match status" value="1"/>
</dbReference>
<protein>
    <submittedName>
        <fullName evidence="2">Dynein light chain Tctex-type 1</fullName>
    </submittedName>
</protein>
<dbReference type="InterPro" id="IPR038586">
    <property type="entry name" value="Tctex-1-like_sf"/>
</dbReference>
<dbReference type="STRING" id="448386.A0A2V3J219"/>
<dbReference type="PANTHER" id="PTHR21255">
    <property type="entry name" value="T-COMPLEX-ASSOCIATED-TESTIS-EXPRESSED 1/ DYNEIN LIGHT CHAIN"/>
    <property type="match status" value="1"/>
</dbReference>
<dbReference type="Pfam" id="PF03645">
    <property type="entry name" value="Tctex-1"/>
    <property type="match status" value="1"/>
</dbReference>
<sequence>MATANPNGPDSPTASNKTVPHDSAIDNALLVSHNTLDEDFIKEIVEKAVDDVIQDATYSHDATNVWANKIAELLVRTLVNVDRDNKYIVTSMIVQNLRQGMRSATSCFWNAQTDNGYSLTREKNGMYVITTVFICKA</sequence>
<dbReference type="EMBL" id="NBIV01000014">
    <property type="protein sequence ID" value="PXF48419.1"/>
    <property type="molecule type" value="Genomic_DNA"/>
</dbReference>
<comment type="caution">
    <text evidence="2">The sequence shown here is derived from an EMBL/GenBank/DDBJ whole genome shotgun (WGS) entry which is preliminary data.</text>
</comment>
<dbReference type="GO" id="GO:0005737">
    <property type="term" value="C:cytoplasm"/>
    <property type="evidence" value="ECO:0007669"/>
    <property type="project" value="TreeGrafter"/>
</dbReference>
<dbReference type="GO" id="GO:0005868">
    <property type="term" value="C:cytoplasmic dynein complex"/>
    <property type="evidence" value="ECO:0007669"/>
    <property type="project" value="TreeGrafter"/>
</dbReference>
<dbReference type="GO" id="GO:0045505">
    <property type="term" value="F:dynein intermediate chain binding"/>
    <property type="evidence" value="ECO:0007669"/>
    <property type="project" value="TreeGrafter"/>
</dbReference>
<accession>A0A2V3J219</accession>
<dbReference type="Proteomes" id="UP000247409">
    <property type="component" value="Unassembled WGS sequence"/>
</dbReference>
<feature type="region of interest" description="Disordered" evidence="1">
    <location>
        <begin position="1"/>
        <end position="20"/>
    </location>
</feature>
<dbReference type="Gene3D" id="3.30.1140.40">
    <property type="entry name" value="Tctex-1"/>
    <property type="match status" value="1"/>
</dbReference>
<dbReference type="OrthoDB" id="10059120at2759"/>
<feature type="compositionally biased region" description="Polar residues" evidence="1">
    <location>
        <begin position="1"/>
        <end position="18"/>
    </location>
</feature>
<keyword evidence="3" id="KW-1185">Reference proteome</keyword>
<name>A0A2V3J219_9FLOR</name>
<dbReference type="AlphaFoldDB" id="A0A2V3J219"/>
<dbReference type="GO" id="GO:0007018">
    <property type="term" value="P:microtubule-based movement"/>
    <property type="evidence" value="ECO:0007669"/>
    <property type="project" value="TreeGrafter"/>
</dbReference>
<evidence type="ECO:0000313" key="2">
    <source>
        <dbReference type="EMBL" id="PXF48419.1"/>
    </source>
</evidence>
<proteinExistence type="predicted"/>
<reference evidence="2 3" key="1">
    <citation type="journal article" date="2018" name="Mol. Biol. Evol.">
        <title>Analysis of the draft genome of the red seaweed Gracilariopsis chorda provides insights into genome size evolution in Rhodophyta.</title>
        <authorList>
            <person name="Lee J."/>
            <person name="Yang E.C."/>
            <person name="Graf L."/>
            <person name="Yang J.H."/>
            <person name="Qiu H."/>
            <person name="Zel Zion U."/>
            <person name="Chan C.X."/>
            <person name="Stephens T.G."/>
            <person name="Weber A.P.M."/>
            <person name="Boo G.H."/>
            <person name="Boo S.M."/>
            <person name="Kim K.M."/>
            <person name="Shin Y."/>
            <person name="Jung M."/>
            <person name="Lee S.J."/>
            <person name="Yim H.S."/>
            <person name="Lee J.H."/>
            <person name="Bhattacharya D."/>
            <person name="Yoon H.S."/>
        </authorList>
    </citation>
    <scope>NUCLEOTIDE SEQUENCE [LARGE SCALE GENOMIC DNA]</scope>
    <source>
        <strain evidence="2 3">SKKU-2015</strain>
        <tissue evidence="2">Whole body</tissue>
    </source>
</reference>